<evidence type="ECO:0000256" key="6">
    <source>
        <dbReference type="SAM" id="MobiDB-lite"/>
    </source>
</evidence>
<evidence type="ECO:0000256" key="7">
    <source>
        <dbReference type="SAM" id="Phobius"/>
    </source>
</evidence>
<keyword evidence="4 7" id="KW-0472">Membrane</keyword>
<evidence type="ECO:0000313" key="9">
    <source>
        <dbReference type="EMBL" id="KAH6880538.1"/>
    </source>
</evidence>
<feature type="transmembrane region" description="Helical" evidence="7">
    <location>
        <begin position="179"/>
        <end position="199"/>
    </location>
</feature>
<dbReference type="InterPro" id="IPR052337">
    <property type="entry name" value="SAT4-like"/>
</dbReference>
<feature type="transmembrane region" description="Helical" evidence="7">
    <location>
        <begin position="38"/>
        <end position="58"/>
    </location>
</feature>
<evidence type="ECO:0000256" key="5">
    <source>
        <dbReference type="ARBA" id="ARBA00038359"/>
    </source>
</evidence>
<accession>A0A9P9AL75</accession>
<dbReference type="EMBL" id="JAGPYM010000026">
    <property type="protein sequence ID" value="KAH6880538.1"/>
    <property type="molecule type" value="Genomic_DNA"/>
</dbReference>
<evidence type="ECO:0000259" key="8">
    <source>
        <dbReference type="Pfam" id="PF20684"/>
    </source>
</evidence>
<feature type="compositionally biased region" description="Low complexity" evidence="6">
    <location>
        <begin position="285"/>
        <end position="298"/>
    </location>
</feature>
<organism evidence="9 10">
    <name type="scientific">Thelonectria olida</name>
    <dbReference type="NCBI Taxonomy" id="1576542"/>
    <lineage>
        <taxon>Eukaryota</taxon>
        <taxon>Fungi</taxon>
        <taxon>Dikarya</taxon>
        <taxon>Ascomycota</taxon>
        <taxon>Pezizomycotina</taxon>
        <taxon>Sordariomycetes</taxon>
        <taxon>Hypocreomycetidae</taxon>
        <taxon>Hypocreales</taxon>
        <taxon>Nectriaceae</taxon>
        <taxon>Thelonectria</taxon>
    </lineage>
</organism>
<feature type="region of interest" description="Disordered" evidence="6">
    <location>
        <begin position="285"/>
        <end position="305"/>
    </location>
</feature>
<dbReference type="GO" id="GO:0016020">
    <property type="term" value="C:membrane"/>
    <property type="evidence" value="ECO:0007669"/>
    <property type="project" value="UniProtKB-SubCell"/>
</dbReference>
<keyword evidence="10" id="KW-1185">Reference proteome</keyword>
<feature type="transmembrane region" description="Helical" evidence="7">
    <location>
        <begin position="220"/>
        <end position="242"/>
    </location>
</feature>
<dbReference type="PANTHER" id="PTHR33048">
    <property type="entry name" value="PTH11-LIKE INTEGRAL MEMBRANE PROTEIN (AFU_ORTHOLOGUE AFUA_5G11245)"/>
    <property type="match status" value="1"/>
</dbReference>
<keyword evidence="2 7" id="KW-0812">Transmembrane</keyword>
<feature type="transmembrane region" description="Helical" evidence="7">
    <location>
        <begin position="101"/>
        <end position="122"/>
    </location>
</feature>
<sequence>MSNSFTIEAFTLLGIGLTIIGIRWYVRISAVGFRGLQADDYLMILVVTSYTIETVLGYNVGARWHGLANNGMTDEQRAALDPKSDEYRWRVNGSKTQLMGWASYSLTLWCLKAAMCTFYLRLTEGLNNYRVRIYFGFVLLVVTWIAVISCVMFTCRPFHKNWQINPNPGKYALDSCRPAVARVNLIPMVVLNVGTDIYLLSIPMPMFWMAHIPLRKKLGLILLFSGGIFITIAGVLRCTLILTNPVKGASESGEWACRESFVAVVTTNLPIVAPLLRRRLCPFNSASSSNGSKRASNSQPGFRLDDNVLSHASRGGIFRKKTATTTTHSSSNYAVTHITANGSEEHLHREAGIRRDLEIRVDQEIRVEEEILDDVEMGRRWHPA</sequence>
<reference evidence="9 10" key="1">
    <citation type="journal article" date="2021" name="Nat. Commun.">
        <title>Genetic determinants of endophytism in the Arabidopsis root mycobiome.</title>
        <authorList>
            <person name="Mesny F."/>
            <person name="Miyauchi S."/>
            <person name="Thiergart T."/>
            <person name="Pickel B."/>
            <person name="Atanasova L."/>
            <person name="Karlsson M."/>
            <person name="Huettel B."/>
            <person name="Barry K.W."/>
            <person name="Haridas S."/>
            <person name="Chen C."/>
            <person name="Bauer D."/>
            <person name="Andreopoulos W."/>
            <person name="Pangilinan J."/>
            <person name="LaButti K."/>
            <person name="Riley R."/>
            <person name="Lipzen A."/>
            <person name="Clum A."/>
            <person name="Drula E."/>
            <person name="Henrissat B."/>
            <person name="Kohler A."/>
            <person name="Grigoriev I.V."/>
            <person name="Martin F.M."/>
            <person name="Hacquard S."/>
        </authorList>
    </citation>
    <scope>NUCLEOTIDE SEQUENCE [LARGE SCALE GENOMIC DNA]</scope>
    <source>
        <strain evidence="9 10">MPI-CAGE-CH-0241</strain>
    </source>
</reference>
<dbReference type="PANTHER" id="PTHR33048:SF2">
    <property type="entry name" value="SRPK"/>
    <property type="match status" value="1"/>
</dbReference>
<comment type="similarity">
    <text evidence="5">Belongs to the SAT4 family.</text>
</comment>
<protein>
    <recommendedName>
        <fullName evidence="8">Rhodopsin domain-containing protein</fullName>
    </recommendedName>
</protein>
<dbReference type="InterPro" id="IPR049326">
    <property type="entry name" value="Rhodopsin_dom_fungi"/>
</dbReference>
<feature type="transmembrane region" description="Helical" evidence="7">
    <location>
        <begin position="6"/>
        <end position="26"/>
    </location>
</feature>
<dbReference type="OrthoDB" id="2988756at2759"/>
<comment type="subcellular location">
    <subcellularLocation>
        <location evidence="1">Membrane</location>
        <topology evidence="1">Multi-pass membrane protein</topology>
    </subcellularLocation>
</comment>
<feature type="transmembrane region" description="Helical" evidence="7">
    <location>
        <begin position="134"/>
        <end position="159"/>
    </location>
</feature>
<comment type="caution">
    <text evidence="9">The sequence shown here is derived from an EMBL/GenBank/DDBJ whole genome shotgun (WGS) entry which is preliminary data.</text>
</comment>
<proteinExistence type="inferred from homology"/>
<evidence type="ECO:0000256" key="1">
    <source>
        <dbReference type="ARBA" id="ARBA00004141"/>
    </source>
</evidence>
<feature type="domain" description="Rhodopsin" evidence="8">
    <location>
        <begin position="23"/>
        <end position="278"/>
    </location>
</feature>
<dbReference type="Proteomes" id="UP000777438">
    <property type="component" value="Unassembled WGS sequence"/>
</dbReference>
<keyword evidence="3 7" id="KW-1133">Transmembrane helix</keyword>
<gene>
    <name evidence="9" type="ORF">B0T10DRAFT_145557</name>
</gene>
<evidence type="ECO:0000256" key="2">
    <source>
        <dbReference type="ARBA" id="ARBA00022692"/>
    </source>
</evidence>
<evidence type="ECO:0000313" key="10">
    <source>
        <dbReference type="Proteomes" id="UP000777438"/>
    </source>
</evidence>
<dbReference type="Pfam" id="PF20684">
    <property type="entry name" value="Fung_rhodopsin"/>
    <property type="match status" value="1"/>
</dbReference>
<evidence type="ECO:0000256" key="4">
    <source>
        <dbReference type="ARBA" id="ARBA00023136"/>
    </source>
</evidence>
<name>A0A9P9AL75_9HYPO</name>
<evidence type="ECO:0000256" key="3">
    <source>
        <dbReference type="ARBA" id="ARBA00022989"/>
    </source>
</evidence>
<dbReference type="AlphaFoldDB" id="A0A9P9AL75"/>